<comment type="subcellular location">
    <subcellularLocation>
        <location evidence="1">Cell inner membrane</location>
        <topology evidence="1">Multi-pass membrane protein</topology>
    </subcellularLocation>
</comment>
<feature type="transmembrane region" description="Helical" evidence="9">
    <location>
        <begin position="133"/>
        <end position="152"/>
    </location>
</feature>
<feature type="transmembrane region" description="Helical" evidence="9">
    <location>
        <begin position="172"/>
        <end position="199"/>
    </location>
</feature>
<dbReference type="Pfam" id="PF04143">
    <property type="entry name" value="Sulf_transp"/>
    <property type="match status" value="1"/>
</dbReference>
<feature type="transmembrane region" description="Helical" evidence="9">
    <location>
        <begin position="220"/>
        <end position="241"/>
    </location>
</feature>
<reference evidence="10 11" key="1">
    <citation type="submission" date="2023-04" db="EMBL/GenBank/DDBJ databases">
        <title>Marinoamorphus aggregata gen. nov., sp. Nov., isolate from tissue of brittle star Ophioplocus japonicus.</title>
        <authorList>
            <person name="Kawano K."/>
            <person name="Sawayama S."/>
            <person name="Nakagawa S."/>
        </authorList>
    </citation>
    <scope>NUCLEOTIDE SEQUENCE [LARGE SCALE GENOMIC DNA]</scope>
    <source>
        <strain evidence="10 11">NKW23</strain>
    </source>
</reference>
<keyword evidence="4" id="KW-0997">Cell inner membrane</keyword>
<dbReference type="PANTHER" id="PTHR30574:SF1">
    <property type="entry name" value="SULPHUR TRANSPORT DOMAIN-CONTAINING PROTEIN"/>
    <property type="match status" value="1"/>
</dbReference>
<feature type="transmembrane region" description="Helical" evidence="9">
    <location>
        <begin position="323"/>
        <end position="346"/>
    </location>
</feature>
<feature type="transmembrane region" description="Helical" evidence="9">
    <location>
        <begin position="291"/>
        <end position="311"/>
    </location>
</feature>
<evidence type="ECO:0000256" key="9">
    <source>
        <dbReference type="SAM" id="Phobius"/>
    </source>
</evidence>
<organism evidence="10 11">
    <name type="scientific">Paralimibaculum aggregatum</name>
    <dbReference type="NCBI Taxonomy" id="3036245"/>
    <lineage>
        <taxon>Bacteria</taxon>
        <taxon>Pseudomonadati</taxon>
        <taxon>Pseudomonadota</taxon>
        <taxon>Alphaproteobacteria</taxon>
        <taxon>Rhodobacterales</taxon>
        <taxon>Paracoccaceae</taxon>
        <taxon>Paralimibaculum</taxon>
    </lineage>
</organism>
<keyword evidence="6 9" id="KW-1133">Transmembrane helix</keyword>
<dbReference type="PANTHER" id="PTHR30574">
    <property type="entry name" value="INNER MEMBRANE PROTEIN YEDE"/>
    <property type="match status" value="1"/>
</dbReference>
<evidence type="ECO:0000256" key="2">
    <source>
        <dbReference type="ARBA" id="ARBA00022448"/>
    </source>
</evidence>
<protein>
    <submittedName>
        <fullName evidence="10">YeeE/YedE family protein</fullName>
    </submittedName>
</protein>
<gene>
    <name evidence="10" type="ORF">LNKW23_02420</name>
</gene>
<dbReference type="RefSeq" id="WP_285669646.1">
    <property type="nucleotide sequence ID" value="NZ_BSYI01000001.1"/>
</dbReference>
<name>A0ABQ6LCB8_9RHOB</name>
<evidence type="ECO:0000256" key="6">
    <source>
        <dbReference type="ARBA" id="ARBA00022989"/>
    </source>
</evidence>
<evidence type="ECO:0000256" key="3">
    <source>
        <dbReference type="ARBA" id="ARBA00022475"/>
    </source>
</evidence>
<keyword evidence="3" id="KW-1003">Cell membrane</keyword>
<feature type="transmembrane region" description="Helical" evidence="9">
    <location>
        <begin position="30"/>
        <end position="50"/>
    </location>
</feature>
<accession>A0ABQ6LCB8</accession>
<dbReference type="EMBL" id="BSYI01000001">
    <property type="protein sequence ID" value="GMG81030.1"/>
    <property type="molecule type" value="Genomic_DNA"/>
</dbReference>
<keyword evidence="5 9" id="KW-0812">Transmembrane</keyword>
<evidence type="ECO:0000256" key="1">
    <source>
        <dbReference type="ARBA" id="ARBA00004429"/>
    </source>
</evidence>
<keyword evidence="2" id="KW-0813">Transport</keyword>
<feature type="transmembrane region" description="Helical" evidence="9">
    <location>
        <begin position="100"/>
        <end position="126"/>
    </location>
</feature>
<dbReference type="Proteomes" id="UP001239909">
    <property type="component" value="Unassembled WGS sequence"/>
</dbReference>
<comment type="similarity">
    <text evidence="8">Belongs to the TsuA/YedE (TC 9.B.102) family.</text>
</comment>
<dbReference type="InterPro" id="IPR007272">
    <property type="entry name" value="Sulf_transp_TsuA/YedE"/>
</dbReference>
<evidence type="ECO:0000313" key="10">
    <source>
        <dbReference type="EMBL" id="GMG81030.1"/>
    </source>
</evidence>
<proteinExistence type="inferred from homology"/>
<sequence length="391" mass="40583">MSGVLLVALCLAAYLAQGGAAGLRYAAGAALGGAAGFALYHAAFGFTAAWRRMVRERRGAGLRAQMLLIGLTCLVTYPLIGFEAETGWNMHPVVLPMSLASAVGAFMFGAGMQLGGGCASGTLFTVGGGSTRMLVTLIAFIAGSVWATAHLHEFWFPLGPSLGLPAIPGTSVISLFGPFGALAALGLLLAAIWLGSAAVERRAHGSLEPLRPQGSWLRGPWALWAGALGLAAVGIGCFLLFQRPWGVTAGFALWGAKALEAVGVELRDWGYWSGWRAGQLDHSLLADRTSVMNFGIVLGAMAASALAGRFAPVLKLSPRDVATAVIGGLMMGYGARLAFGCNIGAYLGGLVSGSMHGLWWLLWGFAGSWLGTWLRAVIAMDPPWPQRGAPA</sequence>
<comment type="caution">
    <text evidence="10">The sequence shown here is derived from an EMBL/GenBank/DDBJ whole genome shotgun (WGS) entry which is preliminary data.</text>
</comment>
<feature type="transmembrane region" description="Helical" evidence="9">
    <location>
        <begin position="358"/>
        <end position="378"/>
    </location>
</feature>
<evidence type="ECO:0000256" key="4">
    <source>
        <dbReference type="ARBA" id="ARBA00022519"/>
    </source>
</evidence>
<feature type="transmembrane region" description="Helical" evidence="9">
    <location>
        <begin position="62"/>
        <end position="80"/>
    </location>
</feature>
<keyword evidence="7 9" id="KW-0472">Membrane</keyword>
<evidence type="ECO:0000256" key="8">
    <source>
        <dbReference type="ARBA" id="ARBA00035655"/>
    </source>
</evidence>
<keyword evidence="11" id="KW-1185">Reference proteome</keyword>
<evidence type="ECO:0000256" key="7">
    <source>
        <dbReference type="ARBA" id="ARBA00023136"/>
    </source>
</evidence>
<evidence type="ECO:0000256" key="5">
    <source>
        <dbReference type="ARBA" id="ARBA00022692"/>
    </source>
</evidence>
<evidence type="ECO:0000313" key="11">
    <source>
        <dbReference type="Proteomes" id="UP001239909"/>
    </source>
</evidence>